<name>A0A8S2ABF8_ARAAE</name>
<keyword evidence="2" id="KW-1133">Transmembrane helix</keyword>
<feature type="compositionally biased region" description="Polar residues" evidence="1">
    <location>
        <begin position="13"/>
        <end position="26"/>
    </location>
</feature>
<reference evidence="3" key="1">
    <citation type="submission" date="2021-01" db="EMBL/GenBank/DDBJ databases">
        <authorList>
            <person name="Bezrukov I."/>
        </authorList>
    </citation>
    <scope>NUCLEOTIDE SEQUENCE</scope>
</reference>
<feature type="transmembrane region" description="Helical" evidence="2">
    <location>
        <begin position="117"/>
        <end position="136"/>
    </location>
</feature>
<keyword evidence="2" id="KW-0812">Transmembrane</keyword>
<gene>
    <name evidence="3" type="ORF">AARE701A_LOCUS9689</name>
</gene>
<feature type="compositionally biased region" description="Polar residues" evidence="1">
    <location>
        <begin position="41"/>
        <end position="55"/>
    </location>
</feature>
<dbReference type="EMBL" id="LR999454">
    <property type="protein sequence ID" value="CAE6011378.1"/>
    <property type="molecule type" value="Genomic_DNA"/>
</dbReference>
<evidence type="ECO:0000313" key="3">
    <source>
        <dbReference type="EMBL" id="CAE6011378.1"/>
    </source>
</evidence>
<feature type="region of interest" description="Disordered" evidence="1">
    <location>
        <begin position="1"/>
        <end position="55"/>
    </location>
</feature>
<keyword evidence="4" id="KW-1185">Reference proteome</keyword>
<evidence type="ECO:0000313" key="4">
    <source>
        <dbReference type="Proteomes" id="UP000682877"/>
    </source>
</evidence>
<sequence>MTGKRGRKRRNAPNASQRAVGSTATNRRPKNLRLDPPPSPHQNSEAQSHAFGCSSQGNNFQNELPDLQEDTLEALTALLMVPDRHLFTTVLSPTPLPDTTWFDWDEKSRLDLFKRHMVVFAVGTSLASVATAWIDIQVLDCDVRRLSCLNDACLRTVLAYLVKFFAVLISAHIDIAFDALVLCVFVL</sequence>
<keyword evidence="2" id="KW-0472">Membrane</keyword>
<protein>
    <submittedName>
        <fullName evidence="3">Uncharacterized protein</fullName>
    </submittedName>
</protein>
<evidence type="ECO:0000256" key="1">
    <source>
        <dbReference type="SAM" id="MobiDB-lite"/>
    </source>
</evidence>
<dbReference type="AlphaFoldDB" id="A0A8S2ABF8"/>
<feature type="transmembrane region" description="Helical" evidence="2">
    <location>
        <begin position="164"/>
        <end position="186"/>
    </location>
</feature>
<proteinExistence type="predicted"/>
<organism evidence="3 4">
    <name type="scientific">Arabidopsis arenosa</name>
    <name type="common">Sand rock-cress</name>
    <name type="synonym">Cardaminopsis arenosa</name>
    <dbReference type="NCBI Taxonomy" id="38785"/>
    <lineage>
        <taxon>Eukaryota</taxon>
        <taxon>Viridiplantae</taxon>
        <taxon>Streptophyta</taxon>
        <taxon>Embryophyta</taxon>
        <taxon>Tracheophyta</taxon>
        <taxon>Spermatophyta</taxon>
        <taxon>Magnoliopsida</taxon>
        <taxon>eudicotyledons</taxon>
        <taxon>Gunneridae</taxon>
        <taxon>Pentapetalae</taxon>
        <taxon>rosids</taxon>
        <taxon>malvids</taxon>
        <taxon>Brassicales</taxon>
        <taxon>Brassicaceae</taxon>
        <taxon>Camelineae</taxon>
        <taxon>Arabidopsis</taxon>
    </lineage>
</organism>
<evidence type="ECO:0000256" key="2">
    <source>
        <dbReference type="SAM" id="Phobius"/>
    </source>
</evidence>
<dbReference type="Proteomes" id="UP000682877">
    <property type="component" value="Chromosome 4"/>
</dbReference>
<feature type="compositionally biased region" description="Basic residues" evidence="1">
    <location>
        <begin position="1"/>
        <end position="11"/>
    </location>
</feature>
<accession>A0A8S2ABF8</accession>